<protein>
    <submittedName>
        <fullName evidence="2">Cupin</fullName>
    </submittedName>
</protein>
<accession>A0A0A5GJE5</accession>
<evidence type="ECO:0000313" key="3">
    <source>
        <dbReference type="Proteomes" id="UP000030528"/>
    </source>
</evidence>
<comment type="caution">
    <text evidence="2">The sequence shown here is derived from an EMBL/GenBank/DDBJ whole genome shotgun (WGS) entry which is preliminary data.</text>
</comment>
<evidence type="ECO:0000259" key="1">
    <source>
        <dbReference type="Pfam" id="PF07883"/>
    </source>
</evidence>
<dbReference type="Proteomes" id="UP000030528">
    <property type="component" value="Unassembled WGS sequence"/>
</dbReference>
<dbReference type="AlphaFoldDB" id="A0A0A5GJE5"/>
<reference evidence="2 3" key="1">
    <citation type="submission" date="2013-08" db="EMBL/GenBank/DDBJ databases">
        <authorList>
            <person name="Huang J."/>
            <person name="Wang G."/>
        </authorList>
    </citation>
    <scope>NUCLEOTIDE SEQUENCE [LARGE SCALE GENOMIC DNA]</scope>
    <source>
        <strain evidence="2 3">JSM 076056</strain>
    </source>
</reference>
<dbReference type="SUPFAM" id="SSF51182">
    <property type="entry name" value="RmlC-like cupins"/>
    <property type="match status" value="1"/>
</dbReference>
<feature type="domain" description="Cupin type-2" evidence="1">
    <location>
        <begin position="37"/>
        <end position="94"/>
    </location>
</feature>
<dbReference type="RefSeq" id="WP_051239634.1">
    <property type="nucleotide sequence ID" value="NZ_AULI01000002.1"/>
</dbReference>
<dbReference type="STRING" id="1385510.GCA_000425205_00674"/>
<proteinExistence type="predicted"/>
<dbReference type="Gene3D" id="2.60.120.10">
    <property type="entry name" value="Jelly Rolls"/>
    <property type="match status" value="1"/>
</dbReference>
<organism evidence="2 3">
    <name type="scientific">Pontibacillus halophilus JSM 076056 = DSM 19796</name>
    <dbReference type="NCBI Taxonomy" id="1385510"/>
    <lineage>
        <taxon>Bacteria</taxon>
        <taxon>Bacillati</taxon>
        <taxon>Bacillota</taxon>
        <taxon>Bacilli</taxon>
        <taxon>Bacillales</taxon>
        <taxon>Bacillaceae</taxon>
        <taxon>Pontibacillus</taxon>
    </lineage>
</organism>
<dbReference type="InterPro" id="IPR013096">
    <property type="entry name" value="Cupin_2"/>
</dbReference>
<sequence>MEIFQIDVAAGIPVEKFQSNFRLTKLTSTKEETHVSFMYLPPGGKVGYHEAMTDQLLVVIEGEGVVSGENQTYVSVSRGDAVYWKKGEFHETKSTIGLTAVVFESLVLELPALMKESNITAKSGIQKPTSI</sequence>
<evidence type="ECO:0000313" key="2">
    <source>
        <dbReference type="EMBL" id="KGX92104.1"/>
    </source>
</evidence>
<dbReference type="OrthoDB" id="3782397at2"/>
<dbReference type="InterPro" id="IPR014710">
    <property type="entry name" value="RmlC-like_jellyroll"/>
</dbReference>
<dbReference type="InterPro" id="IPR011051">
    <property type="entry name" value="RmlC_Cupin_sf"/>
</dbReference>
<dbReference type="EMBL" id="AVPE01000007">
    <property type="protein sequence ID" value="KGX92104.1"/>
    <property type="molecule type" value="Genomic_DNA"/>
</dbReference>
<gene>
    <name evidence="2" type="ORF">N781_17470</name>
</gene>
<dbReference type="eggNOG" id="COG1917">
    <property type="taxonomic scope" value="Bacteria"/>
</dbReference>
<name>A0A0A5GJE5_9BACI</name>
<dbReference type="Pfam" id="PF07883">
    <property type="entry name" value="Cupin_2"/>
    <property type="match status" value="1"/>
</dbReference>
<keyword evidence="3" id="KW-1185">Reference proteome</keyword>